<dbReference type="EMBL" id="DS235379">
    <property type="protein sequence ID" value="EEB15451.1"/>
    <property type="molecule type" value="Genomic_DNA"/>
</dbReference>
<evidence type="ECO:0000256" key="1">
    <source>
        <dbReference type="ARBA" id="ARBA00004141"/>
    </source>
</evidence>
<dbReference type="Proteomes" id="UP000009046">
    <property type="component" value="Unassembled WGS sequence"/>
</dbReference>
<dbReference type="PANTHER" id="PTHR19139:SF270">
    <property type="entry name" value="ENTOMOGLYCEROPORIN 1-RELATED"/>
    <property type="match status" value="1"/>
</dbReference>
<dbReference type="InterPro" id="IPR000425">
    <property type="entry name" value="MIP"/>
</dbReference>
<keyword evidence="7" id="KW-0732">Signal</keyword>
<evidence type="ECO:0000256" key="5">
    <source>
        <dbReference type="RuleBase" id="RU000477"/>
    </source>
</evidence>
<keyword evidence="10" id="KW-1185">Reference proteome</keyword>
<dbReference type="SUPFAM" id="SSF81338">
    <property type="entry name" value="Aquaporin-like"/>
    <property type="match status" value="1"/>
</dbReference>
<feature type="signal peptide" evidence="7">
    <location>
        <begin position="1"/>
        <end position="18"/>
    </location>
</feature>
<dbReference type="InParanoid" id="E0VPZ5"/>
<dbReference type="CTD" id="8233569"/>
<name>E0VPZ5_PEDHC</name>
<dbReference type="KEGG" id="phu:Phum_PHUM369010"/>
<feature type="transmembrane region" description="Helical" evidence="6">
    <location>
        <begin position="65"/>
        <end position="88"/>
    </location>
</feature>
<comment type="subcellular location">
    <subcellularLocation>
        <location evidence="1">Membrane</location>
        <topology evidence="1">Multi-pass membrane protein</topology>
    </subcellularLocation>
</comment>
<feature type="transmembrane region" description="Helical" evidence="6">
    <location>
        <begin position="191"/>
        <end position="210"/>
    </location>
</feature>
<evidence type="ECO:0000313" key="10">
    <source>
        <dbReference type="Proteomes" id="UP000009046"/>
    </source>
</evidence>
<evidence type="ECO:0000256" key="7">
    <source>
        <dbReference type="SAM" id="SignalP"/>
    </source>
</evidence>
<gene>
    <name evidence="9" type="primary">8233569</name>
    <name evidence="8" type="ORF">Phum_PHUM369010</name>
</gene>
<dbReference type="GeneID" id="8233569"/>
<protein>
    <submittedName>
        <fullName evidence="8 9">Aquaporin-4, putative</fullName>
    </submittedName>
</protein>
<evidence type="ECO:0000256" key="6">
    <source>
        <dbReference type="SAM" id="Phobius"/>
    </source>
</evidence>
<dbReference type="GO" id="GO:0015267">
    <property type="term" value="F:channel activity"/>
    <property type="evidence" value="ECO:0007669"/>
    <property type="project" value="InterPro"/>
</dbReference>
<dbReference type="EMBL" id="AAZO01004291">
    <property type="status" value="NOT_ANNOTATED_CDS"/>
    <property type="molecule type" value="Genomic_DNA"/>
</dbReference>
<dbReference type="PANTHER" id="PTHR19139">
    <property type="entry name" value="AQUAPORIN TRANSPORTER"/>
    <property type="match status" value="1"/>
</dbReference>
<dbReference type="STRING" id="121224.E0VPZ5"/>
<keyword evidence="4 6" id="KW-0472">Membrane</keyword>
<reference evidence="8" key="1">
    <citation type="submission" date="2007-04" db="EMBL/GenBank/DDBJ databases">
        <title>Annotation of Pediculus humanus corporis strain USDA.</title>
        <authorList>
            <person name="Kirkness E."/>
            <person name="Hannick L."/>
            <person name="Hass B."/>
            <person name="Bruggner R."/>
            <person name="Lawson D."/>
            <person name="Bidwell S."/>
            <person name="Joardar V."/>
            <person name="Caler E."/>
            <person name="Walenz B."/>
            <person name="Inman J."/>
            <person name="Schobel S."/>
            <person name="Galinsky K."/>
            <person name="Amedeo P."/>
            <person name="Strausberg R."/>
        </authorList>
    </citation>
    <scope>NUCLEOTIDE SEQUENCE</scope>
    <source>
        <strain evidence="8">USDA</strain>
    </source>
</reference>
<dbReference type="InterPro" id="IPR034294">
    <property type="entry name" value="Aquaporin_transptr"/>
</dbReference>
<dbReference type="OMA" id="YKNLWVY"/>
<reference evidence="8" key="2">
    <citation type="submission" date="2007-04" db="EMBL/GenBank/DDBJ databases">
        <title>The genome of the human body louse.</title>
        <authorList>
            <consortium name="The Human Body Louse Genome Consortium"/>
            <person name="Kirkness E."/>
            <person name="Walenz B."/>
            <person name="Hass B."/>
            <person name="Bruggner R."/>
            <person name="Strausberg R."/>
        </authorList>
    </citation>
    <scope>NUCLEOTIDE SEQUENCE</scope>
    <source>
        <strain evidence="8">USDA</strain>
    </source>
</reference>
<evidence type="ECO:0000256" key="4">
    <source>
        <dbReference type="ARBA" id="ARBA00023136"/>
    </source>
</evidence>
<feature type="chain" id="PRO_5011412696" evidence="7">
    <location>
        <begin position="19"/>
        <end position="237"/>
    </location>
</feature>
<dbReference type="Pfam" id="PF00230">
    <property type="entry name" value="MIP"/>
    <property type="match status" value="1"/>
</dbReference>
<dbReference type="eggNOG" id="KOG0223">
    <property type="taxonomic scope" value="Eukaryota"/>
</dbReference>
<feature type="transmembrane region" description="Helical" evidence="6">
    <location>
        <begin position="121"/>
        <end position="140"/>
    </location>
</feature>
<reference evidence="9" key="3">
    <citation type="submission" date="2021-02" db="UniProtKB">
        <authorList>
            <consortium name="EnsemblMetazoa"/>
        </authorList>
    </citation>
    <scope>IDENTIFICATION</scope>
    <source>
        <strain evidence="9">USDA</strain>
    </source>
</reference>
<dbReference type="VEuPathDB" id="VectorBase:PHUM369010"/>
<keyword evidence="3 6" id="KW-1133">Transmembrane helix</keyword>
<proteinExistence type="inferred from homology"/>
<keyword evidence="2 5" id="KW-0812">Transmembrane</keyword>
<dbReference type="Gene3D" id="1.20.1080.10">
    <property type="entry name" value="Glycerol uptake facilitator protein"/>
    <property type="match status" value="1"/>
</dbReference>
<keyword evidence="5" id="KW-0813">Transport</keyword>
<sequence length="237" mass="25721">MIGTATLVFLGCLGVCKGLGQPGDHMGVVLSFGLAVFIAVQITCNNSGSHVNPAVTVMSLFFKKLNFPMAAVYILGQLIGAVIGYGLLKAVNPSNLLHANGFEEYGVCTTVPHPEISAARALLAEFLFTSILLLVVCSAWDPRNSHFESLSLKFGFTVFSLAYAGAAYSGCSMNPARSFGPAIWNQTWKDHWVYWVGPILAGLVWGFTYTRFFCPKLSPLTEDHKQLKKGEMEMNVS</sequence>
<dbReference type="AlphaFoldDB" id="E0VPZ5"/>
<feature type="transmembrane region" description="Helical" evidence="6">
    <location>
        <begin position="28"/>
        <end position="44"/>
    </location>
</feature>
<dbReference type="EnsemblMetazoa" id="PHUM369010-RA">
    <property type="protein sequence ID" value="PHUM369010-PA"/>
    <property type="gene ID" value="PHUM369010"/>
</dbReference>
<feature type="transmembrane region" description="Helical" evidence="6">
    <location>
        <begin position="152"/>
        <end position="171"/>
    </location>
</feature>
<dbReference type="RefSeq" id="XP_002428189.1">
    <property type="nucleotide sequence ID" value="XM_002428144.1"/>
</dbReference>
<dbReference type="InterPro" id="IPR023271">
    <property type="entry name" value="Aquaporin-like"/>
</dbReference>
<dbReference type="OrthoDB" id="3222at2759"/>
<evidence type="ECO:0000256" key="2">
    <source>
        <dbReference type="ARBA" id="ARBA00022692"/>
    </source>
</evidence>
<organism>
    <name type="scientific">Pediculus humanus subsp. corporis</name>
    <name type="common">Body louse</name>
    <dbReference type="NCBI Taxonomy" id="121224"/>
    <lineage>
        <taxon>Eukaryota</taxon>
        <taxon>Metazoa</taxon>
        <taxon>Ecdysozoa</taxon>
        <taxon>Arthropoda</taxon>
        <taxon>Hexapoda</taxon>
        <taxon>Insecta</taxon>
        <taxon>Pterygota</taxon>
        <taxon>Neoptera</taxon>
        <taxon>Paraneoptera</taxon>
        <taxon>Psocodea</taxon>
        <taxon>Troctomorpha</taxon>
        <taxon>Phthiraptera</taxon>
        <taxon>Anoplura</taxon>
        <taxon>Pediculidae</taxon>
        <taxon>Pediculus</taxon>
    </lineage>
</organism>
<dbReference type="HOGENOM" id="CLU_020019_3_3_1"/>
<dbReference type="PRINTS" id="PR00783">
    <property type="entry name" value="MINTRINSICP"/>
</dbReference>
<accession>E0VPZ5</accession>
<evidence type="ECO:0000313" key="8">
    <source>
        <dbReference type="EMBL" id="EEB15451.1"/>
    </source>
</evidence>
<comment type="similarity">
    <text evidence="5">Belongs to the MIP/aquaporin (TC 1.A.8) family.</text>
</comment>
<dbReference type="GO" id="GO:0005886">
    <property type="term" value="C:plasma membrane"/>
    <property type="evidence" value="ECO:0007669"/>
    <property type="project" value="TreeGrafter"/>
</dbReference>
<evidence type="ECO:0000313" key="9">
    <source>
        <dbReference type="EnsemblMetazoa" id="PHUM369010-PA"/>
    </source>
</evidence>
<evidence type="ECO:0000256" key="3">
    <source>
        <dbReference type="ARBA" id="ARBA00022989"/>
    </source>
</evidence>